<dbReference type="SUPFAM" id="SSF50475">
    <property type="entry name" value="FMN-binding split barrel"/>
    <property type="match status" value="1"/>
</dbReference>
<dbReference type="OrthoDB" id="9792858at2"/>
<comment type="caution">
    <text evidence="4">The sequence shown here is derived from an EMBL/GenBank/DDBJ whole genome shotgun (WGS) entry which is preliminary data.</text>
</comment>
<dbReference type="Gene3D" id="2.30.110.10">
    <property type="entry name" value="Electron Transport, Fmn-binding Protein, Chain A"/>
    <property type="match status" value="1"/>
</dbReference>
<feature type="domain" description="Flavin reductase like" evidence="3">
    <location>
        <begin position="26"/>
        <end position="171"/>
    </location>
</feature>
<dbReference type="PANTHER" id="PTHR30466">
    <property type="entry name" value="FLAVIN REDUCTASE"/>
    <property type="match status" value="1"/>
</dbReference>
<dbReference type="InterPro" id="IPR050268">
    <property type="entry name" value="NADH-dep_flavin_reductase"/>
</dbReference>
<keyword evidence="5" id="KW-1185">Reference proteome</keyword>
<comment type="similarity">
    <text evidence="1">Belongs to the non-flavoprotein flavin reductase family.</text>
</comment>
<dbReference type="InterPro" id="IPR002563">
    <property type="entry name" value="Flavin_Rdtase-like_dom"/>
</dbReference>
<dbReference type="GeneID" id="94365040"/>
<gene>
    <name evidence="4" type="ORF">C4N9_09060</name>
</gene>
<accession>A0A2U2CAR9</accession>
<evidence type="ECO:0000256" key="1">
    <source>
        <dbReference type="ARBA" id="ARBA00008898"/>
    </source>
</evidence>
<evidence type="ECO:0000313" key="4">
    <source>
        <dbReference type="EMBL" id="PWE28960.1"/>
    </source>
</evidence>
<dbReference type="SMART" id="SM00903">
    <property type="entry name" value="Flavin_Reduct"/>
    <property type="match status" value="1"/>
</dbReference>
<evidence type="ECO:0000256" key="2">
    <source>
        <dbReference type="ARBA" id="ARBA00023002"/>
    </source>
</evidence>
<dbReference type="Pfam" id="PF01613">
    <property type="entry name" value="Flavin_Reduct"/>
    <property type="match status" value="1"/>
</dbReference>
<proteinExistence type="inferred from homology"/>
<evidence type="ECO:0000259" key="3">
    <source>
        <dbReference type="SMART" id="SM00903"/>
    </source>
</evidence>
<name>A0A2U2CAR9_9RHOB</name>
<dbReference type="PANTHER" id="PTHR30466:SF11">
    <property type="entry name" value="FLAVIN-DEPENDENT MONOOXYGENASE, REDUCTASE SUBUNIT HSAB"/>
    <property type="match status" value="1"/>
</dbReference>
<protein>
    <submittedName>
        <fullName evidence="4">Flavin reductase</fullName>
    </submittedName>
</protein>
<dbReference type="GO" id="GO:0042602">
    <property type="term" value="F:riboflavin reductase (NADPH) activity"/>
    <property type="evidence" value="ECO:0007669"/>
    <property type="project" value="TreeGrafter"/>
</dbReference>
<dbReference type="Proteomes" id="UP000244940">
    <property type="component" value="Unassembled WGS sequence"/>
</dbReference>
<reference evidence="4 5" key="1">
    <citation type="submission" date="2018-05" db="EMBL/GenBank/DDBJ databases">
        <title>Pararhodobacter marina sp. nov., isolated from deep-sea water of the Indian Ocean.</title>
        <authorList>
            <person name="Lai Q.Sr."/>
            <person name="Liu X."/>
            <person name="Shao Z."/>
        </authorList>
    </citation>
    <scope>NUCLEOTIDE SEQUENCE [LARGE SCALE GENOMIC DNA]</scope>
    <source>
        <strain evidence="4 5">CIC4N-9</strain>
    </source>
</reference>
<dbReference type="RefSeq" id="WP_109533009.1">
    <property type="nucleotide sequence ID" value="NZ_QEYD01000005.1"/>
</dbReference>
<keyword evidence="2" id="KW-0560">Oxidoreductase</keyword>
<dbReference type="GO" id="GO:0010181">
    <property type="term" value="F:FMN binding"/>
    <property type="evidence" value="ECO:0007669"/>
    <property type="project" value="InterPro"/>
</dbReference>
<sequence length="175" mass="18826">MTRRSDPGAGKTAPDAVSVDDYKTAMRHVVSPVVVVTWLHDGKPEGLTITAICSATTEPPTLVVCLRGDKPAAERMRAAGRFGVNFLSDEQPDIARRFSSNPGHDGEAFDPGLWTVTPGGVPLLDRAVSRFDCVVEQAFEQGSHVVFLGRVTDLATAPGASLLYRDGFFRRLGTE</sequence>
<evidence type="ECO:0000313" key="5">
    <source>
        <dbReference type="Proteomes" id="UP000244940"/>
    </source>
</evidence>
<dbReference type="AlphaFoldDB" id="A0A2U2CAR9"/>
<dbReference type="InterPro" id="IPR012349">
    <property type="entry name" value="Split_barrel_FMN-bd"/>
</dbReference>
<dbReference type="EMBL" id="QEYD01000005">
    <property type="protein sequence ID" value="PWE28960.1"/>
    <property type="molecule type" value="Genomic_DNA"/>
</dbReference>
<organism evidence="4 5">
    <name type="scientific">Pararhodobacter marinus</name>
    <dbReference type="NCBI Taxonomy" id="2184063"/>
    <lineage>
        <taxon>Bacteria</taxon>
        <taxon>Pseudomonadati</taxon>
        <taxon>Pseudomonadota</taxon>
        <taxon>Alphaproteobacteria</taxon>
        <taxon>Rhodobacterales</taxon>
        <taxon>Paracoccaceae</taxon>
        <taxon>Pararhodobacter</taxon>
    </lineage>
</organism>